<dbReference type="GO" id="GO:0005850">
    <property type="term" value="C:eukaryotic translation initiation factor 2 complex"/>
    <property type="evidence" value="ECO:0007669"/>
    <property type="project" value="TreeGrafter"/>
</dbReference>
<dbReference type="AlphaFoldDB" id="A0AAV5APF3"/>
<dbReference type="SMART" id="SM00653">
    <property type="entry name" value="eIF2B_5"/>
    <property type="match status" value="1"/>
</dbReference>
<keyword evidence="7" id="KW-1185">Reference proteome</keyword>
<dbReference type="GO" id="GO:0031369">
    <property type="term" value="F:translation initiation factor binding"/>
    <property type="evidence" value="ECO:0007669"/>
    <property type="project" value="TreeGrafter"/>
</dbReference>
<dbReference type="InterPro" id="IPR016189">
    <property type="entry name" value="Transl_init_fac_IF2/IF5_N"/>
</dbReference>
<dbReference type="PANTHER" id="PTHR23001">
    <property type="entry name" value="EUKARYOTIC TRANSLATION INITIATION FACTOR"/>
    <property type="match status" value="1"/>
</dbReference>
<evidence type="ECO:0000256" key="2">
    <source>
        <dbReference type="ARBA" id="ARBA00022540"/>
    </source>
</evidence>
<accession>A0AAV5APF3</accession>
<dbReference type="GO" id="GO:0003729">
    <property type="term" value="F:mRNA binding"/>
    <property type="evidence" value="ECO:0007669"/>
    <property type="project" value="TreeGrafter"/>
</dbReference>
<dbReference type="InterPro" id="IPR045196">
    <property type="entry name" value="IF2/IF5"/>
</dbReference>
<dbReference type="Gene3D" id="3.30.30.170">
    <property type="match status" value="1"/>
</dbReference>
<dbReference type="SUPFAM" id="SSF75689">
    <property type="entry name" value="Zinc-binding domain of translation initiation factor 2 beta"/>
    <property type="match status" value="1"/>
</dbReference>
<dbReference type="InterPro" id="IPR002735">
    <property type="entry name" value="Transl_init_fac_IF2/IF5_dom"/>
</dbReference>
<protein>
    <recommendedName>
        <fullName evidence="5">Translation initiation factor IF2/IF5 domain-containing protein</fullName>
    </recommendedName>
</protein>
<sequence length="351" mass="38825">MEEPLFDPSLKKRKNKKTVAFEDPLGPEADPTTPIPFNGDDAPTLHEQMVKNGLEVAADSGVKDNDEDDFKAMFGDGKKKKKKKKEIPFDLEETSGTSTPSATPAPIESTEPTVDAVTDEPDFSDIKKKKKKSKKAAFDLEAFEKELGDTQGVDGEDGVEIALGDDEDLGENPFAAPSAGGMDSGREPWLGFDRDYTYPELLHRFFNLLHTSNPALLSASGKRYTIVPPNIQRDGTKKSVFTNVTDICRRMHRQPDHVIQFLFSELGTNGSVDGAGRLVIKGRFQQKQIENVLRRYIVEYVTCKTCKSPDTLLEKENRIDFVSCQSCGSRRSVSAIKSGFKAQVGKRKKAA</sequence>
<evidence type="ECO:0000256" key="4">
    <source>
        <dbReference type="SAM" id="MobiDB-lite"/>
    </source>
</evidence>
<evidence type="ECO:0000256" key="1">
    <source>
        <dbReference type="ARBA" id="ARBA00010397"/>
    </source>
</evidence>
<feature type="region of interest" description="Disordered" evidence="4">
    <location>
        <begin position="1"/>
        <end position="43"/>
    </location>
</feature>
<gene>
    <name evidence="6" type="ORF">Clacol_009039</name>
</gene>
<evidence type="ECO:0000313" key="7">
    <source>
        <dbReference type="Proteomes" id="UP001050691"/>
    </source>
</evidence>
<dbReference type="Pfam" id="PF01873">
    <property type="entry name" value="eIF-5_eIF-2B"/>
    <property type="match status" value="1"/>
</dbReference>
<evidence type="ECO:0000256" key="3">
    <source>
        <dbReference type="ARBA" id="ARBA00022917"/>
    </source>
</evidence>
<dbReference type="GO" id="GO:0003743">
    <property type="term" value="F:translation initiation factor activity"/>
    <property type="evidence" value="ECO:0007669"/>
    <property type="project" value="UniProtKB-KW"/>
</dbReference>
<dbReference type="FunFam" id="3.30.30.170:FF:000001">
    <property type="entry name" value="Eukaryotic translation initiation factor 2 subunit"/>
    <property type="match status" value="1"/>
</dbReference>
<evidence type="ECO:0000313" key="6">
    <source>
        <dbReference type="EMBL" id="GJJ14771.1"/>
    </source>
</evidence>
<organism evidence="6 7">
    <name type="scientific">Clathrus columnatus</name>
    <dbReference type="NCBI Taxonomy" id="1419009"/>
    <lineage>
        <taxon>Eukaryota</taxon>
        <taxon>Fungi</taxon>
        <taxon>Dikarya</taxon>
        <taxon>Basidiomycota</taxon>
        <taxon>Agaricomycotina</taxon>
        <taxon>Agaricomycetes</taxon>
        <taxon>Phallomycetidae</taxon>
        <taxon>Phallales</taxon>
        <taxon>Clathraceae</taxon>
        <taxon>Clathrus</taxon>
    </lineage>
</organism>
<dbReference type="SUPFAM" id="SSF100966">
    <property type="entry name" value="Translation initiation factor 2 beta, aIF2beta, N-terminal domain"/>
    <property type="match status" value="1"/>
</dbReference>
<dbReference type="EMBL" id="BPWL01000010">
    <property type="protein sequence ID" value="GJJ14771.1"/>
    <property type="molecule type" value="Genomic_DNA"/>
</dbReference>
<evidence type="ECO:0000259" key="5">
    <source>
        <dbReference type="SMART" id="SM00653"/>
    </source>
</evidence>
<feature type="compositionally biased region" description="Low complexity" evidence="4">
    <location>
        <begin position="94"/>
        <end position="110"/>
    </location>
</feature>
<comment type="caution">
    <text evidence="6">The sequence shown here is derived from an EMBL/GenBank/DDBJ whole genome shotgun (WGS) entry which is preliminary data.</text>
</comment>
<keyword evidence="2" id="KW-0396">Initiation factor</keyword>
<reference evidence="6" key="1">
    <citation type="submission" date="2021-10" db="EMBL/GenBank/DDBJ databases">
        <title>De novo Genome Assembly of Clathrus columnatus (Basidiomycota, Fungi) Using Illumina and Nanopore Sequence Data.</title>
        <authorList>
            <person name="Ogiso-Tanaka E."/>
            <person name="Itagaki H."/>
            <person name="Hosoya T."/>
            <person name="Hosaka K."/>
        </authorList>
    </citation>
    <scope>NUCLEOTIDE SEQUENCE</scope>
    <source>
        <strain evidence="6">MO-923</strain>
    </source>
</reference>
<keyword evidence="3" id="KW-0648">Protein biosynthesis</keyword>
<proteinExistence type="inferred from homology"/>
<dbReference type="PANTHER" id="PTHR23001:SF3">
    <property type="entry name" value="EUKARYOTIC TRANSLATION INITIATION FACTOR 2 SUBUNIT 2"/>
    <property type="match status" value="1"/>
</dbReference>
<dbReference type="GO" id="GO:0001731">
    <property type="term" value="P:formation of translation preinitiation complex"/>
    <property type="evidence" value="ECO:0007669"/>
    <property type="project" value="TreeGrafter"/>
</dbReference>
<dbReference type="Proteomes" id="UP001050691">
    <property type="component" value="Unassembled WGS sequence"/>
</dbReference>
<dbReference type="InterPro" id="IPR016190">
    <property type="entry name" value="Transl_init_fac_IF2/IF5_Zn-bd"/>
</dbReference>
<comment type="similarity">
    <text evidence="1">Belongs to the eIF-2-beta/eIF-5 family.</text>
</comment>
<feature type="region of interest" description="Disordered" evidence="4">
    <location>
        <begin position="60"/>
        <end position="119"/>
    </location>
</feature>
<name>A0AAV5APF3_9AGAM</name>
<feature type="domain" description="Translation initiation factor IF2/IF5" evidence="5">
    <location>
        <begin position="221"/>
        <end position="330"/>
    </location>
</feature>